<reference evidence="2" key="1">
    <citation type="journal article" date="2013" name="Mol. Plant Microbe Interact.">
        <title>Global aspects of pacC regulation of pathogenicity genes in Colletotrichum gloeosporioides as revealed by transcriptome analysis.</title>
        <authorList>
            <person name="Alkan N."/>
            <person name="Meng X."/>
            <person name="Friedlander G."/>
            <person name="Reuveni E."/>
            <person name="Sukno S."/>
            <person name="Sherman A."/>
            <person name="Thon M."/>
            <person name="Fluhr R."/>
            <person name="Prusky D."/>
        </authorList>
    </citation>
    <scope>NUCLEOTIDE SEQUENCE [LARGE SCALE GENOMIC DNA]</scope>
    <source>
        <strain evidence="2">Cg-14</strain>
    </source>
</reference>
<dbReference type="HOGENOM" id="CLU_3428490_0_0_1"/>
<organism evidence="1 2">
    <name type="scientific">Colletotrichum gloeosporioides (strain Cg-14)</name>
    <name type="common">Anthracnose fungus</name>
    <name type="synonym">Glomerella cingulata</name>
    <dbReference type="NCBI Taxonomy" id="1237896"/>
    <lineage>
        <taxon>Eukaryota</taxon>
        <taxon>Fungi</taxon>
        <taxon>Dikarya</taxon>
        <taxon>Ascomycota</taxon>
        <taxon>Pezizomycotina</taxon>
        <taxon>Sordariomycetes</taxon>
        <taxon>Hypocreomycetidae</taxon>
        <taxon>Glomerellales</taxon>
        <taxon>Glomerellaceae</taxon>
        <taxon>Colletotrichum</taxon>
        <taxon>Colletotrichum gloeosporioides species complex</taxon>
    </lineage>
</organism>
<evidence type="ECO:0000313" key="2">
    <source>
        <dbReference type="Proteomes" id="UP000015530"/>
    </source>
</evidence>
<dbReference type="Proteomes" id="UP000015530">
    <property type="component" value="Unassembled WGS sequence"/>
</dbReference>
<comment type="caution">
    <text evidence="1">The sequence shown here is derived from an EMBL/GenBank/DDBJ whole genome shotgun (WGS) entry which is preliminary data.</text>
</comment>
<gene>
    <name evidence="1" type="ORF">CGLO_12153</name>
</gene>
<dbReference type="AlphaFoldDB" id="T0LK74"/>
<dbReference type="EMBL" id="AMYD01002573">
    <property type="protein sequence ID" value="EQB48600.1"/>
    <property type="molecule type" value="Genomic_DNA"/>
</dbReference>
<name>T0LK74_COLGC</name>
<protein>
    <submittedName>
        <fullName evidence="1">Uncharacterized protein</fullName>
    </submittedName>
</protein>
<accession>T0LK74</accession>
<proteinExistence type="predicted"/>
<sequence>MAHIWAFVKLFDETNQIKGG</sequence>
<evidence type="ECO:0000313" key="1">
    <source>
        <dbReference type="EMBL" id="EQB48600.1"/>
    </source>
</evidence>